<dbReference type="Proteomes" id="UP000199800">
    <property type="component" value="Unassembled WGS sequence"/>
</dbReference>
<comment type="similarity">
    <text evidence="3 11">Belongs to the purine nucleoside phosphorylase YfiH/LACC1 family.</text>
</comment>
<evidence type="ECO:0000256" key="5">
    <source>
        <dbReference type="ARBA" id="ARBA00022723"/>
    </source>
</evidence>
<evidence type="ECO:0000256" key="10">
    <source>
        <dbReference type="ARBA" id="ARBA00049893"/>
    </source>
</evidence>
<comment type="catalytic activity">
    <reaction evidence="8">
        <text>adenosine + H2O + H(+) = inosine + NH4(+)</text>
        <dbReference type="Rhea" id="RHEA:24408"/>
        <dbReference type="ChEBI" id="CHEBI:15377"/>
        <dbReference type="ChEBI" id="CHEBI:15378"/>
        <dbReference type="ChEBI" id="CHEBI:16335"/>
        <dbReference type="ChEBI" id="CHEBI:17596"/>
        <dbReference type="ChEBI" id="CHEBI:28938"/>
        <dbReference type="EC" id="3.5.4.4"/>
    </reaction>
    <physiologicalReaction direction="left-to-right" evidence="8">
        <dbReference type="Rhea" id="RHEA:24409"/>
    </physiologicalReaction>
</comment>
<dbReference type="Gene3D" id="3.60.140.10">
    <property type="entry name" value="CNF1/YfiH-like putative cysteine hydrolases"/>
    <property type="match status" value="1"/>
</dbReference>
<dbReference type="RefSeq" id="WP_092478840.1">
    <property type="nucleotide sequence ID" value="NZ_FOHN01000032.1"/>
</dbReference>
<evidence type="ECO:0000256" key="11">
    <source>
        <dbReference type="RuleBase" id="RU361274"/>
    </source>
</evidence>
<accession>A0A1I0FJF3</accession>
<dbReference type="InterPro" id="IPR003730">
    <property type="entry name" value="Cu_polyphenol_OxRdtase"/>
</dbReference>
<evidence type="ECO:0000256" key="7">
    <source>
        <dbReference type="ARBA" id="ARBA00022833"/>
    </source>
</evidence>
<comment type="catalytic activity">
    <reaction evidence="1">
        <text>inosine + phosphate = alpha-D-ribose 1-phosphate + hypoxanthine</text>
        <dbReference type="Rhea" id="RHEA:27646"/>
        <dbReference type="ChEBI" id="CHEBI:17368"/>
        <dbReference type="ChEBI" id="CHEBI:17596"/>
        <dbReference type="ChEBI" id="CHEBI:43474"/>
        <dbReference type="ChEBI" id="CHEBI:57720"/>
        <dbReference type="EC" id="2.4.2.1"/>
    </reaction>
    <physiologicalReaction direction="left-to-right" evidence="1">
        <dbReference type="Rhea" id="RHEA:27647"/>
    </physiologicalReaction>
</comment>
<dbReference type="NCBIfam" id="TIGR00726">
    <property type="entry name" value="peptidoglycan editing factor PgeF"/>
    <property type="match status" value="1"/>
</dbReference>
<dbReference type="CDD" id="cd16833">
    <property type="entry name" value="YfiH"/>
    <property type="match status" value="1"/>
</dbReference>
<evidence type="ECO:0000256" key="9">
    <source>
        <dbReference type="ARBA" id="ARBA00048968"/>
    </source>
</evidence>
<evidence type="ECO:0000313" key="13">
    <source>
        <dbReference type="Proteomes" id="UP000199800"/>
    </source>
</evidence>
<comment type="catalytic activity">
    <reaction evidence="9">
        <text>adenosine + phosphate = alpha-D-ribose 1-phosphate + adenine</text>
        <dbReference type="Rhea" id="RHEA:27642"/>
        <dbReference type="ChEBI" id="CHEBI:16335"/>
        <dbReference type="ChEBI" id="CHEBI:16708"/>
        <dbReference type="ChEBI" id="CHEBI:43474"/>
        <dbReference type="ChEBI" id="CHEBI:57720"/>
        <dbReference type="EC" id="2.4.2.1"/>
    </reaction>
    <physiologicalReaction direction="left-to-right" evidence="9">
        <dbReference type="Rhea" id="RHEA:27643"/>
    </physiologicalReaction>
</comment>
<sequence>MYNEKILFDLEKDSLVTVEKNGYSGVWYNERHQLGSRLVSKDVPYIEFPELKQFDFLKHGFSTRLGGVSEGAFQTLNLSYSRGDVKESVTENYKRILGSLHMNLEDVVFSDQVHDTKIHVASKKDCQGTAYGEKKLAGIDGLITNEKDVVLCTTYADCVPLFFADPKNKAIGAAHSGWKGTVGKIGAKTIQKMAKEYGTKAEDLHCVIGPSICVSCYEVSKDVIDQIEQNFTGEIIRQCVFPKENGKYQLDLWMLNQQILIEAGMPKERVSISNVCTCCNHTLLFSHRASGGKRGNLCGFIALA</sequence>
<protein>
    <recommendedName>
        <fullName evidence="11">Purine nucleoside phosphorylase</fullName>
    </recommendedName>
</protein>
<evidence type="ECO:0000256" key="4">
    <source>
        <dbReference type="ARBA" id="ARBA00022679"/>
    </source>
</evidence>
<proteinExistence type="inferred from homology"/>
<comment type="catalytic activity">
    <reaction evidence="10">
        <text>S-methyl-5'-thioadenosine + phosphate = 5-(methylsulfanyl)-alpha-D-ribose 1-phosphate + adenine</text>
        <dbReference type="Rhea" id="RHEA:11852"/>
        <dbReference type="ChEBI" id="CHEBI:16708"/>
        <dbReference type="ChEBI" id="CHEBI:17509"/>
        <dbReference type="ChEBI" id="CHEBI:43474"/>
        <dbReference type="ChEBI" id="CHEBI:58533"/>
        <dbReference type="EC" id="2.4.2.28"/>
    </reaction>
    <physiologicalReaction direction="left-to-right" evidence="10">
        <dbReference type="Rhea" id="RHEA:11853"/>
    </physiologicalReaction>
</comment>
<dbReference type="SUPFAM" id="SSF64438">
    <property type="entry name" value="CNF1/YfiH-like putative cysteine hydrolases"/>
    <property type="match status" value="1"/>
</dbReference>
<keyword evidence="7" id="KW-0862">Zinc</keyword>
<keyword evidence="5" id="KW-0479">Metal-binding</keyword>
<dbReference type="GO" id="GO:0005507">
    <property type="term" value="F:copper ion binding"/>
    <property type="evidence" value="ECO:0007669"/>
    <property type="project" value="TreeGrafter"/>
</dbReference>
<name>A0A1I0FJF3_9FIRM</name>
<evidence type="ECO:0000256" key="1">
    <source>
        <dbReference type="ARBA" id="ARBA00000553"/>
    </source>
</evidence>
<evidence type="ECO:0000256" key="8">
    <source>
        <dbReference type="ARBA" id="ARBA00047989"/>
    </source>
</evidence>
<dbReference type="InterPro" id="IPR011324">
    <property type="entry name" value="Cytotoxic_necrot_fac-like_cat"/>
</dbReference>
<gene>
    <name evidence="12" type="ORF">SAMN04487772_1327</name>
</gene>
<evidence type="ECO:0000313" key="12">
    <source>
        <dbReference type="EMBL" id="SET57662.1"/>
    </source>
</evidence>
<dbReference type="AlphaFoldDB" id="A0A1I0FJF3"/>
<dbReference type="PANTHER" id="PTHR30616">
    <property type="entry name" value="UNCHARACTERIZED PROTEIN YFIH"/>
    <property type="match status" value="1"/>
</dbReference>
<comment type="function">
    <text evidence="2">Purine nucleoside enzyme that catalyzes the phosphorolysis of adenosine and inosine nucleosides, yielding D-ribose 1-phosphate and the respective free bases, adenine and hypoxanthine. Also catalyzes the phosphorolysis of S-methyl-5'-thioadenosine into adenine and S-methyl-5-thio-alpha-D-ribose 1-phosphate. Also has adenosine deaminase activity.</text>
</comment>
<evidence type="ECO:0000256" key="3">
    <source>
        <dbReference type="ARBA" id="ARBA00007353"/>
    </source>
</evidence>
<dbReference type="OrthoDB" id="4279at2"/>
<keyword evidence="4" id="KW-0808">Transferase</keyword>
<reference evidence="12 13" key="1">
    <citation type="submission" date="2016-10" db="EMBL/GenBank/DDBJ databases">
        <authorList>
            <person name="de Groot N.N."/>
        </authorList>
    </citation>
    <scope>NUCLEOTIDE SEQUENCE [LARGE SCALE GENOMIC DNA]</scope>
    <source>
        <strain evidence="12 13">DSM 1801</strain>
    </source>
</reference>
<keyword evidence="13" id="KW-1185">Reference proteome</keyword>
<dbReference type="GO" id="GO:0017061">
    <property type="term" value="F:S-methyl-5-thioadenosine phosphorylase activity"/>
    <property type="evidence" value="ECO:0007669"/>
    <property type="project" value="UniProtKB-EC"/>
</dbReference>
<evidence type="ECO:0000256" key="2">
    <source>
        <dbReference type="ARBA" id="ARBA00003215"/>
    </source>
</evidence>
<dbReference type="GO" id="GO:0016787">
    <property type="term" value="F:hydrolase activity"/>
    <property type="evidence" value="ECO:0007669"/>
    <property type="project" value="UniProtKB-KW"/>
</dbReference>
<dbReference type="InterPro" id="IPR038371">
    <property type="entry name" value="Cu_polyphenol_OxRdtase_sf"/>
</dbReference>
<evidence type="ECO:0000256" key="6">
    <source>
        <dbReference type="ARBA" id="ARBA00022801"/>
    </source>
</evidence>
<keyword evidence="6" id="KW-0378">Hydrolase</keyword>
<dbReference type="EMBL" id="FOHN01000032">
    <property type="protein sequence ID" value="SET57662.1"/>
    <property type="molecule type" value="Genomic_DNA"/>
</dbReference>
<dbReference type="Pfam" id="PF02578">
    <property type="entry name" value="Cu-oxidase_4"/>
    <property type="match status" value="1"/>
</dbReference>
<organism evidence="12 13">
    <name type="scientific">[Clostridium] polysaccharolyticum</name>
    <dbReference type="NCBI Taxonomy" id="29364"/>
    <lineage>
        <taxon>Bacteria</taxon>
        <taxon>Bacillati</taxon>
        <taxon>Bacillota</taxon>
        <taxon>Clostridia</taxon>
        <taxon>Lachnospirales</taxon>
        <taxon>Lachnospiraceae</taxon>
    </lineage>
</organism>
<dbReference type="STRING" id="29364.SAMN04487772_1327"/>
<dbReference type="PANTHER" id="PTHR30616:SF2">
    <property type="entry name" value="PURINE NUCLEOSIDE PHOSPHORYLASE LACC1"/>
    <property type="match status" value="1"/>
</dbReference>